<organism evidence="2 3">
    <name type="scientific">Sparassis crispa</name>
    <dbReference type="NCBI Taxonomy" id="139825"/>
    <lineage>
        <taxon>Eukaryota</taxon>
        <taxon>Fungi</taxon>
        <taxon>Dikarya</taxon>
        <taxon>Basidiomycota</taxon>
        <taxon>Agaricomycotina</taxon>
        <taxon>Agaricomycetes</taxon>
        <taxon>Polyporales</taxon>
        <taxon>Sparassidaceae</taxon>
        <taxon>Sparassis</taxon>
    </lineage>
</organism>
<protein>
    <recommendedName>
        <fullName evidence="1">DUF6532 domain-containing protein</fullName>
    </recommendedName>
</protein>
<evidence type="ECO:0000259" key="1">
    <source>
        <dbReference type="Pfam" id="PF20149"/>
    </source>
</evidence>
<dbReference type="Proteomes" id="UP000287166">
    <property type="component" value="Unassembled WGS sequence"/>
</dbReference>
<evidence type="ECO:0000313" key="3">
    <source>
        <dbReference type="Proteomes" id="UP000287166"/>
    </source>
</evidence>
<sequence>MEENRFHYKDVENIIGFAQNKIITDVIQAEWFRSKTDVGVIFEDRFCPIPFELLALLMTLIEFCLDEYSNGTWTPAVFEEKHWKDKYEKHLVDVQEWSNLNPGVVAKIRKKILEQRQRQHLQAYLRKLVAGHNRN</sequence>
<dbReference type="InterPro" id="IPR045341">
    <property type="entry name" value="DUF6532"/>
</dbReference>
<evidence type="ECO:0000313" key="2">
    <source>
        <dbReference type="EMBL" id="GBE88898.1"/>
    </source>
</evidence>
<reference evidence="2 3" key="1">
    <citation type="journal article" date="2018" name="Sci. Rep.">
        <title>Genome sequence of the cauliflower mushroom Sparassis crispa (Hanabiratake) and its association with beneficial usage.</title>
        <authorList>
            <person name="Kiyama R."/>
            <person name="Furutani Y."/>
            <person name="Kawaguchi K."/>
            <person name="Nakanishi T."/>
        </authorList>
    </citation>
    <scope>NUCLEOTIDE SEQUENCE [LARGE SCALE GENOMIC DNA]</scope>
</reference>
<dbReference type="GeneID" id="38785815"/>
<dbReference type="InParanoid" id="A0A401H396"/>
<accession>A0A401H396</accession>
<dbReference type="EMBL" id="BFAD01000014">
    <property type="protein sequence ID" value="GBE88898.1"/>
    <property type="molecule type" value="Genomic_DNA"/>
</dbReference>
<name>A0A401H396_9APHY</name>
<dbReference type="AlphaFoldDB" id="A0A401H396"/>
<dbReference type="OrthoDB" id="2751838at2759"/>
<keyword evidence="3" id="KW-1185">Reference proteome</keyword>
<dbReference type="STRING" id="139825.A0A401H396"/>
<feature type="domain" description="DUF6532" evidence="1">
    <location>
        <begin position="2"/>
        <end position="97"/>
    </location>
</feature>
<dbReference type="RefSeq" id="XP_027619811.1">
    <property type="nucleotide sequence ID" value="XM_027764010.1"/>
</dbReference>
<gene>
    <name evidence="2" type="ORF">SCP_1403060</name>
</gene>
<dbReference type="Pfam" id="PF20149">
    <property type="entry name" value="DUF6532"/>
    <property type="match status" value="1"/>
</dbReference>
<proteinExistence type="predicted"/>
<comment type="caution">
    <text evidence="2">The sequence shown here is derived from an EMBL/GenBank/DDBJ whole genome shotgun (WGS) entry which is preliminary data.</text>
</comment>